<dbReference type="PROSITE" id="PS51257">
    <property type="entry name" value="PROKAR_LIPOPROTEIN"/>
    <property type="match status" value="1"/>
</dbReference>
<sequence>MPRYLDITEMSRYTTWLMRVHGTLCFFVSCSFVLLDYIKVDTKILCNQRAACIRDDIPTV</sequence>
<proteinExistence type="predicted"/>
<keyword evidence="1" id="KW-1133">Transmembrane helix</keyword>
<evidence type="ECO:0000313" key="3">
    <source>
        <dbReference type="Proteomes" id="UP001141253"/>
    </source>
</evidence>
<protein>
    <submittedName>
        <fullName evidence="2">Uncharacterized protein</fullName>
    </submittedName>
</protein>
<comment type="caution">
    <text evidence="2">The sequence shown here is derived from an EMBL/GenBank/DDBJ whole genome shotgun (WGS) entry which is preliminary data.</text>
</comment>
<dbReference type="EMBL" id="JAPFFI010000020">
    <property type="protein sequence ID" value="KAJ6340419.1"/>
    <property type="molecule type" value="Genomic_DNA"/>
</dbReference>
<organism evidence="2 3">
    <name type="scientific">Salix suchowensis</name>
    <dbReference type="NCBI Taxonomy" id="1278906"/>
    <lineage>
        <taxon>Eukaryota</taxon>
        <taxon>Viridiplantae</taxon>
        <taxon>Streptophyta</taxon>
        <taxon>Embryophyta</taxon>
        <taxon>Tracheophyta</taxon>
        <taxon>Spermatophyta</taxon>
        <taxon>Magnoliopsida</taxon>
        <taxon>eudicotyledons</taxon>
        <taxon>Gunneridae</taxon>
        <taxon>Pentapetalae</taxon>
        <taxon>rosids</taxon>
        <taxon>fabids</taxon>
        <taxon>Malpighiales</taxon>
        <taxon>Salicaceae</taxon>
        <taxon>Saliceae</taxon>
        <taxon>Salix</taxon>
    </lineage>
</organism>
<reference evidence="2" key="2">
    <citation type="journal article" date="2023" name="Int. J. Mol. Sci.">
        <title>De Novo Assembly and Annotation of 11 Diverse Shrub Willow (Salix) Genomes Reveals Novel Gene Organization in Sex-Linked Regions.</title>
        <authorList>
            <person name="Hyden B."/>
            <person name="Feng K."/>
            <person name="Yates T.B."/>
            <person name="Jawdy S."/>
            <person name="Cereghino C."/>
            <person name="Smart L.B."/>
            <person name="Muchero W."/>
        </authorList>
    </citation>
    <scope>NUCLEOTIDE SEQUENCE</scope>
    <source>
        <tissue evidence="2">Shoot tip</tissue>
    </source>
</reference>
<evidence type="ECO:0000313" key="2">
    <source>
        <dbReference type="EMBL" id="KAJ6340419.1"/>
    </source>
</evidence>
<keyword evidence="1" id="KW-0812">Transmembrane</keyword>
<dbReference type="Proteomes" id="UP001141253">
    <property type="component" value="Chromosome 15W"/>
</dbReference>
<keyword evidence="1" id="KW-0472">Membrane</keyword>
<accession>A0ABQ9AIQ5</accession>
<name>A0ABQ9AIQ5_9ROSI</name>
<gene>
    <name evidence="2" type="ORF">OIU77_008222</name>
</gene>
<keyword evidence="3" id="KW-1185">Reference proteome</keyword>
<reference evidence="2" key="1">
    <citation type="submission" date="2022-10" db="EMBL/GenBank/DDBJ databases">
        <authorList>
            <person name="Hyden B.L."/>
            <person name="Feng K."/>
            <person name="Yates T."/>
            <person name="Jawdy S."/>
            <person name="Smart L.B."/>
            <person name="Muchero W."/>
        </authorList>
    </citation>
    <scope>NUCLEOTIDE SEQUENCE</scope>
    <source>
        <tissue evidence="2">Shoot tip</tissue>
    </source>
</reference>
<evidence type="ECO:0000256" key="1">
    <source>
        <dbReference type="SAM" id="Phobius"/>
    </source>
</evidence>
<feature type="transmembrane region" description="Helical" evidence="1">
    <location>
        <begin position="20"/>
        <end position="38"/>
    </location>
</feature>